<evidence type="ECO:0000256" key="4">
    <source>
        <dbReference type="ARBA" id="ARBA00022989"/>
    </source>
</evidence>
<dbReference type="EMBL" id="BSYO01000020">
    <property type="protein sequence ID" value="GMH19123.1"/>
    <property type="molecule type" value="Genomic_DNA"/>
</dbReference>
<comment type="similarity">
    <text evidence="2">Belongs to the UPF0496 family.</text>
</comment>
<dbReference type="PANTHER" id="PTHR31113:SF5">
    <property type="entry name" value="OS04G0405700 PROTEIN"/>
    <property type="match status" value="1"/>
</dbReference>
<reference evidence="7" key="1">
    <citation type="submission" date="2023-05" db="EMBL/GenBank/DDBJ databases">
        <title>Nepenthes gracilis genome sequencing.</title>
        <authorList>
            <person name="Fukushima K."/>
        </authorList>
    </citation>
    <scope>NUCLEOTIDE SEQUENCE</scope>
    <source>
        <strain evidence="7">SING2019-196</strain>
    </source>
</reference>
<comment type="caution">
    <text evidence="7">The sequence shown here is derived from an EMBL/GenBank/DDBJ whole genome shotgun (WGS) entry which is preliminary data.</text>
</comment>
<evidence type="ECO:0000256" key="3">
    <source>
        <dbReference type="ARBA" id="ARBA00022692"/>
    </source>
</evidence>
<dbReference type="InterPro" id="IPR007749">
    <property type="entry name" value="DUF677"/>
</dbReference>
<evidence type="ECO:0000313" key="7">
    <source>
        <dbReference type="EMBL" id="GMH19123.1"/>
    </source>
</evidence>
<organism evidence="7 8">
    <name type="scientific">Nepenthes gracilis</name>
    <name type="common">Slender pitcher plant</name>
    <dbReference type="NCBI Taxonomy" id="150966"/>
    <lineage>
        <taxon>Eukaryota</taxon>
        <taxon>Viridiplantae</taxon>
        <taxon>Streptophyta</taxon>
        <taxon>Embryophyta</taxon>
        <taxon>Tracheophyta</taxon>
        <taxon>Spermatophyta</taxon>
        <taxon>Magnoliopsida</taxon>
        <taxon>eudicotyledons</taxon>
        <taxon>Gunneridae</taxon>
        <taxon>Pentapetalae</taxon>
        <taxon>Caryophyllales</taxon>
        <taxon>Nepenthaceae</taxon>
        <taxon>Nepenthes</taxon>
    </lineage>
</organism>
<evidence type="ECO:0000256" key="1">
    <source>
        <dbReference type="ARBA" id="ARBA00004370"/>
    </source>
</evidence>
<feature type="region of interest" description="Disordered" evidence="6">
    <location>
        <begin position="1"/>
        <end position="38"/>
    </location>
</feature>
<dbReference type="GO" id="GO:0016020">
    <property type="term" value="C:membrane"/>
    <property type="evidence" value="ECO:0007669"/>
    <property type="project" value="UniProtKB-SubCell"/>
</dbReference>
<feature type="compositionally biased region" description="Polar residues" evidence="6">
    <location>
        <begin position="9"/>
        <end position="20"/>
    </location>
</feature>
<feature type="compositionally biased region" description="Polar residues" evidence="6">
    <location>
        <begin position="26"/>
        <end position="38"/>
    </location>
</feature>
<evidence type="ECO:0000256" key="6">
    <source>
        <dbReference type="SAM" id="MobiDB-lite"/>
    </source>
</evidence>
<keyword evidence="4" id="KW-1133">Transmembrane helix</keyword>
<accession>A0AAD3XVQ5</accession>
<keyword evidence="5" id="KW-0472">Membrane</keyword>
<dbReference type="Proteomes" id="UP001279734">
    <property type="component" value="Unassembled WGS sequence"/>
</dbReference>
<dbReference type="PANTHER" id="PTHR31113">
    <property type="entry name" value="UPF0496 PROTEIN 3-RELATED"/>
    <property type="match status" value="1"/>
</dbReference>
<dbReference type="AlphaFoldDB" id="A0AAD3XVQ5"/>
<protein>
    <submittedName>
        <fullName evidence="7">Uncharacterized protein</fullName>
    </submittedName>
</protein>
<keyword evidence="8" id="KW-1185">Reference proteome</keyword>
<name>A0AAD3XVQ5_NEPGR</name>
<keyword evidence="3" id="KW-0812">Transmembrane</keyword>
<comment type="subcellular location">
    <subcellularLocation>
        <location evidence="1">Membrane</location>
    </subcellularLocation>
</comment>
<evidence type="ECO:0000256" key="5">
    <source>
        <dbReference type="ARBA" id="ARBA00023136"/>
    </source>
</evidence>
<evidence type="ECO:0000256" key="2">
    <source>
        <dbReference type="ARBA" id="ARBA00009074"/>
    </source>
</evidence>
<proteinExistence type="inferred from homology"/>
<gene>
    <name evidence="7" type="ORF">Nepgr_020964</name>
</gene>
<sequence length="146" mass="16723">MFRCFTLRSPPSSSFATAENQPAPLQGNSADGTPISSAQHSPTVILTSKYKRAVQTNSYKDIQSQILVVEYWQNHDQNYQQQLLLEGVLQPNPECIKEALQHARPNTFTRLVNAYFDHCEHTCHLLLLLQRRIHQARSLYAPVNYK</sequence>
<evidence type="ECO:0000313" key="8">
    <source>
        <dbReference type="Proteomes" id="UP001279734"/>
    </source>
</evidence>